<dbReference type="Proteomes" id="UP001060085">
    <property type="component" value="Linkage Group LG05"/>
</dbReference>
<protein>
    <submittedName>
        <fullName evidence="1">Uncharacterized protein</fullName>
    </submittedName>
</protein>
<sequence>MSNESQMMKRKRKSEFKMVHESKKKRAHLEMFGYDIYTSGIDFYSSGDICFFAYNVYTFGMGFYSSGAICFSAYDVYTSDINFYSSGDVYFSGYDFYTSGIGFYSSGGVYAFGDLDSISTISVLVSDVYFYSLFFIIYCIEACPLIISMSTGATCAGFNKQSACAKSITEIMKEHFVEAHASLGKILDRIKNLWYVEFGKRYRWDRLHEHDILDAWEKWASLHYKDLMYEVKYQELKMNTEHHHIETSLPIPTDKQLMFEVAGGSNKGHVYGFGSQFTAITAEQWGSSSSLHREGEEVGGDTSSMQRTSSQAS</sequence>
<keyword evidence="2" id="KW-1185">Reference proteome</keyword>
<reference evidence="2" key="1">
    <citation type="journal article" date="2023" name="Nat. Plants">
        <title>Single-cell RNA sequencing provides a high-resolution roadmap for understanding the multicellular compartmentation of specialized metabolism.</title>
        <authorList>
            <person name="Sun S."/>
            <person name="Shen X."/>
            <person name="Li Y."/>
            <person name="Li Y."/>
            <person name="Wang S."/>
            <person name="Li R."/>
            <person name="Zhang H."/>
            <person name="Shen G."/>
            <person name="Guo B."/>
            <person name="Wei J."/>
            <person name="Xu J."/>
            <person name="St-Pierre B."/>
            <person name="Chen S."/>
            <person name="Sun C."/>
        </authorList>
    </citation>
    <scope>NUCLEOTIDE SEQUENCE [LARGE SCALE GENOMIC DNA]</scope>
</reference>
<dbReference type="EMBL" id="CM044705">
    <property type="protein sequence ID" value="KAI5664425.1"/>
    <property type="molecule type" value="Genomic_DNA"/>
</dbReference>
<proteinExistence type="predicted"/>
<evidence type="ECO:0000313" key="1">
    <source>
        <dbReference type="EMBL" id="KAI5664425.1"/>
    </source>
</evidence>
<name>A0ACC0AVQ2_CATRO</name>
<evidence type="ECO:0000313" key="2">
    <source>
        <dbReference type="Proteomes" id="UP001060085"/>
    </source>
</evidence>
<accession>A0ACC0AVQ2</accession>
<organism evidence="1 2">
    <name type="scientific">Catharanthus roseus</name>
    <name type="common">Madagascar periwinkle</name>
    <name type="synonym">Vinca rosea</name>
    <dbReference type="NCBI Taxonomy" id="4058"/>
    <lineage>
        <taxon>Eukaryota</taxon>
        <taxon>Viridiplantae</taxon>
        <taxon>Streptophyta</taxon>
        <taxon>Embryophyta</taxon>
        <taxon>Tracheophyta</taxon>
        <taxon>Spermatophyta</taxon>
        <taxon>Magnoliopsida</taxon>
        <taxon>eudicotyledons</taxon>
        <taxon>Gunneridae</taxon>
        <taxon>Pentapetalae</taxon>
        <taxon>asterids</taxon>
        <taxon>lamiids</taxon>
        <taxon>Gentianales</taxon>
        <taxon>Apocynaceae</taxon>
        <taxon>Rauvolfioideae</taxon>
        <taxon>Vinceae</taxon>
        <taxon>Catharanthinae</taxon>
        <taxon>Catharanthus</taxon>
    </lineage>
</organism>
<comment type="caution">
    <text evidence="1">The sequence shown here is derived from an EMBL/GenBank/DDBJ whole genome shotgun (WGS) entry which is preliminary data.</text>
</comment>
<gene>
    <name evidence="1" type="ORF">M9H77_23748</name>
</gene>